<comment type="subunit">
    <text evidence="7">Homodimer.</text>
</comment>
<dbReference type="SUPFAM" id="SSF75553">
    <property type="entry name" value="Smc hinge domain"/>
    <property type="match status" value="1"/>
</dbReference>
<dbReference type="NCBIfam" id="TIGR02168">
    <property type="entry name" value="SMC_prok_B"/>
    <property type="match status" value="1"/>
</dbReference>
<feature type="compositionally biased region" description="Low complexity" evidence="8">
    <location>
        <begin position="989"/>
        <end position="1002"/>
    </location>
</feature>
<dbReference type="CDD" id="cd03278">
    <property type="entry name" value="ABC_SMC_barmotin"/>
    <property type="match status" value="2"/>
</dbReference>
<dbReference type="Gene3D" id="3.30.70.1620">
    <property type="match status" value="1"/>
</dbReference>
<dbReference type="GO" id="GO:0016887">
    <property type="term" value="F:ATP hydrolysis activity"/>
    <property type="evidence" value="ECO:0007669"/>
    <property type="project" value="InterPro"/>
</dbReference>
<dbReference type="PANTHER" id="PTHR43977">
    <property type="entry name" value="STRUCTURAL MAINTENANCE OF CHROMOSOMES PROTEIN 3"/>
    <property type="match status" value="1"/>
</dbReference>
<evidence type="ECO:0000256" key="1">
    <source>
        <dbReference type="ARBA" id="ARBA00004496"/>
    </source>
</evidence>
<dbReference type="GO" id="GO:0005737">
    <property type="term" value="C:cytoplasm"/>
    <property type="evidence" value="ECO:0007669"/>
    <property type="project" value="UniProtKB-SubCell"/>
</dbReference>
<dbReference type="InterPro" id="IPR003395">
    <property type="entry name" value="RecF/RecN/SMC_N"/>
</dbReference>
<dbReference type="InterPro" id="IPR027417">
    <property type="entry name" value="P-loop_NTPase"/>
</dbReference>
<protein>
    <recommendedName>
        <fullName evidence="7">Chromosome partition protein Smc</fullName>
    </recommendedName>
</protein>
<dbReference type="InterPro" id="IPR024704">
    <property type="entry name" value="SMC"/>
</dbReference>
<dbReference type="Gene3D" id="3.40.50.300">
    <property type="entry name" value="P-loop containing nucleotide triphosphate hydrolases"/>
    <property type="match status" value="2"/>
</dbReference>
<dbReference type="HAMAP" id="MF_01894">
    <property type="entry name" value="Smc_prok"/>
    <property type="match status" value="1"/>
</dbReference>
<keyword evidence="3 7" id="KW-0547">Nucleotide-binding</keyword>
<accession>H9BWR4</accession>
<dbReference type="GO" id="GO:0005524">
    <property type="term" value="F:ATP binding"/>
    <property type="evidence" value="ECO:0007669"/>
    <property type="project" value="UniProtKB-UniRule"/>
</dbReference>
<proteinExistence type="inferred from homology"/>
<evidence type="ECO:0000256" key="4">
    <source>
        <dbReference type="ARBA" id="ARBA00022840"/>
    </source>
</evidence>
<evidence type="ECO:0000256" key="6">
    <source>
        <dbReference type="ARBA" id="ARBA00023125"/>
    </source>
</evidence>
<dbReference type="GO" id="GO:0007059">
    <property type="term" value="P:chromosome segregation"/>
    <property type="evidence" value="ECO:0007669"/>
    <property type="project" value="UniProtKB-UniRule"/>
</dbReference>
<dbReference type="InterPro" id="IPR011890">
    <property type="entry name" value="SMC_prok"/>
</dbReference>
<dbReference type="Pfam" id="PF02463">
    <property type="entry name" value="SMC_N"/>
    <property type="match status" value="1"/>
</dbReference>
<keyword evidence="6 7" id="KW-0238">DNA-binding</keyword>
<evidence type="ECO:0000313" key="10">
    <source>
        <dbReference type="EMBL" id="AFD03236.1"/>
    </source>
</evidence>
<comment type="function">
    <text evidence="7">Required for chromosome condensation and partitioning.</text>
</comment>
<keyword evidence="4 7" id="KW-0067">ATP-binding</keyword>
<dbReference type="InterPro" id="IPR010935">
    <property type="entry name" value="SMC_hinge"/>
</dbReference>
<evidence type="ECO:0000259" key="9">
    <source>
        <dbReference type="SMART" id="SM00968"/>
    </source>
</evidence>
<evidence type="ECO:0000256" key="7">
    <source>
        <dbReference type="HAMAP-Rule" id="MF_01894"/>
    </source>
</evidence>
<evidence type="ECO:0000256" key="3">
    <source>
        <dbReference type="ARBA" id="ARBA00022741"/>
    </source>
</evidence>
<dbReference type="Gene3D" id="1.20.1060.20">
    <property type="match status" value="1"/>
</dbReference>
<dbReference type="FunFam" id="3.40.50.300:FF:000901">
    <property type="entry name" value="Chromosome partition protein Smc"/>
    <property type="match status" value="1"/>
</dbReference>
<reference evidence="10" key="1">
    <citation type="submission" date="2011-11" db="EMBL/GenBank/DDBJ databases">
        <title>Construction and analysis of a metagenome of deep-sea sediment.</title>
        <authorList>
            <person name="Huo Y.-Y."/>
            <person name="Cheng H."/>
            <person name="Wu M."/>
        </authorList>
    </citation>
    <scope>NUCLEOTIDE SEQUENCE</scope>
</reference>
<comment type="domain">
    <text evidence="7">Contains large globular domains required for ATP hydrolysis at each terminus and a third globular domain forming a flexible hinge near the middle of the molecule. These domains are separated by coiled-coil structures.</text>
</comment>
<feature type="region of interest" description="Disordered" evidence="8">
    <location>
        <begin position="981"/>
        <end position="1019"/>
    </location>
</feature>
<gene>
    <name evidence="7" type="primary">smc</name>
</gene>
<dbReference type="AlphaFoldDB" id="H9BWR4"/>
<dbReference type="SMART" id="SM00968">
    <property type="entry name" value="SMC_hinge"/>
    <property type="match status" value="1"/>
</dbReference>
<feature type="domain" description="SMC hinge" evidence="9">
    <location>
        <begin position="528"/>
        <end position="635"/>
    </location>
</feature>
<feature type="binding site" evidence="7">
    <location>
        <begin position="33"/>
        <end position="40"/>
    </location>
    <ligand>
        <name>ATP</name>
        <dbReference type="ChEBI" id="CHEBI:30616"/>
    </ligand>
</feature>
<feature type="coiled-coil region" evidence="7">
    <location>
        <begin position="847"/>
        <end position="885"/>
    </location>
</feature>
<evidence type="ECO:0000256" key="8">
    <source>
        <dbReference type="SAM" id="MobiDB-lite"/>
    </source>
</evidence>
<evidence type="ECO:0000256" key="5">
    <source>
        <dbReference type="ARBA" id="ARBA00023054"/>
    </source>
</evidence>
<dbReference type="GO" id="GO:0003677">
    <property type="term" value="F:DNA binding"/>
    <property type="evidence" value="ECO:0007669"/>
    <property type="project" value="UniProtKB-UniRule"/>
</dbReference>
<evidence type="ECO:0000256" key="2">
    <source>
        <dbReference type="ARBA" id="ARBA00022490"/>
    </source>
</evidence>
<comment type="subcellular location">
    <subcellularLocation>
        <location evidence="1 7">Cytoplasm</location>
    </subcellularLocation>
</comment>
<dbReference type="GO" id="GO:0005694">
    <property type="term" value="C:chromosome"/>
    <property type="evidence" value="ECO:0007669"/>
    <property type="project" value="InterPro"/>
</dbReference>
<dbReference type="GO" id="GO:0006260">
    <property type="term" value="P:DNA replication"/>
    <property type="evidence" value="ECO:0007669"/>
    <property type="project" value="UniProtKB-UniRule"/>
</dbReference>
<feature type="coiled-coil region" evidence="7">
    <location>
        <begin position="294"/>
        <end position="405"/>
    </location>
</feature>
<dbReference type="GO" id="GO:0030261">
    <property type="term" value="P:chromosome condensation"/>
    <property type="evidence" value="ECO:0007669"/>
    <property type="project" value="InterPro"/>
</dbReference>
<dbReference type="PIRSF" id="PIRSF005719">
    <property type="entry name" value="SMC"/>
    <property type="match status" value="1"/>
</dbReference>
<organism evidence="10">
    <name type="scientific">uncultured bacterium W4-39b</name>
    <dbReference type="NCBI Taxonomy" id="1130994"/>
    <lineage>
        <taxon>Bacteria</taxon>
        <taxon>environmental samples</taxon>
    </lineage>
</organism>
<keyword evidence="5 7" id="KW-0175">Coiled coil</keyword>
<sequence length="1239" mass="137032">MVRIKSLELNGFKSFVDKTRIDFKDGITGVVGPNGCGKSNIVDAIRWVMGEQSPRRLRGKGMEDVIFVGSEGRAPVGMAEVSFSFDNSDGSGPPEFAAYSEIQIQRRLYRTGESEYLINKTNCRLRDIHDFFRDSGIGTKGYTIVEQGRIAEIVSAKPEERRTLIEEAAGIGKYKARRREAESKIKSTQQNLLRVTDVLGEIRRQISSIERQAKKAARYKRLRETSRVLDLSIAIDNRAALVSEIESAGRRHQTLLDEVMAFETKLSERELAVQQQRIELAECEKVLSMGSQQLLALRSEIKEAEGRIEYARRERETLAETVEVRRNELAELRQQLTVQEREGATTEDELRAVETALASERESVANAEAEAARAKAEVETLNAERDRANSALVELLTQLARCEDRAASVDDRSAELANKLRSADEGLEVGQSEAGRADHEQHQLEDGLRNLLAERDRLMRVLREAIETQARSVTAAREAGEALRQTRETRETRRARLESLREVTSRHEDVAAGARHLLEAGAGVRERFGLRGLVRDLLQVDREVETAVEAVLADRAGALVVNDPGGAVAALEALRAEGGGRGLFVVLPEPEPEPTGFVPMGEPLLARVRPQPGYEDLARRLLGGVNLVQDLREVVSLYGRGRVPATFVTPAGDVLATDGTLRGGSGEASAGLLGRVREVRELEGEVTRLDPGVIQCETVAREAEGALANASDELDNLRNRHHTAALAVANHEKDLERTRERVKVLGEAHEGRAVERSGILAESAALTEERGRLEVRLGSTRVERTETQHALEALVLRIGSAGRELTRLETVATERRVEHAGRAEKGDRLRSAFERASASVRETRDWITRREQEISSAENRRDVLAKQLEQDQVTLSTRLADEERARAGIDEKRDAFERSGSAVNELDEAVRVVRSDIAARREAAGEAELAMRETEMRLGHLDESTREKWQVELVSWSLPPLEPEAQAEPRVPAASVATEFGESVPGPTAEGEASSEAGAAGEPGEDAAPDAAREARRNAEFARLPRAERERELADVRNKLLAIGDVNLGAIEEHEELSERFRFLSEQKTDLDVTLSALSDAIARINRTSRRRFRETFEAVSKRFSENFPRLFRGGKASLGLTESEDVLEAGIEIMAMPPGKRLQNVNLLSGGEKTLTAIALLVAVFQVRPSPFFLLDEVDAALDDANVDRFNEIVKELATQSQFVLITHNKRTIEVADVLYGVTMESKGVSKIVSVELH</sequence>
<comment type="similarity">
    <text evidence="7">Belongs to the SMC family.</text>
</comment>
<dbReference type="EMBL" id="JQ085819">
    <property type="protein sequence ID" value="AFD03236.1"/>
    <property type="molecule type" value="Genomic_DNA"/>
</dbReference>
<dbReference type="InterPro" id="IPR036277">
    <property type="entry name" value="SMC_hinge_sf"/>
</dbReference>
<dbReference type="GO" id="GO:0007062">
    <property type="term" value="P:sister chromatid cohesion"/>
    <property type="evidence" value="ECO:0007669"/>
    <property type="project" value="InterPro"/>
</dbReference>
<dbReference type="SUPFAM" id="SSF52540">
    <property type="entry name" value="P-loop containing nucleoside triphosphate hydrolases"/>
    <property type="match status" value="1"/>
</dbReference>
<feature type="coiled-coil region" evidence="7">
    <location>
        <begin position="700"/>
        <end position="748"/>
    </location>
</feature>
<keyword evidence="2 7" id="KW-0963">Cytoplasm</keyword>
<name>H9BWR4_9BACT</name>
<dbReference type="Pfam" id="PF06470">
    <property type="entry name" value="SMC_hinge"/>
    <property type="match status" value="1"/>
</dbReference>